<sequence length="187" mass="20806">MANKLALPFERAIASAVKRASSAALAKTAEDMRRAVGFAAYHGAMAMRDKVLDSPTGTSWHAHYSAMRGKPGARYETGTMFESIGRSRGKIVESPDRRKRSYVTASFGWPTDSSGMIKDLPTNPLSKGTRMPDNPYGQWHQDPRYHMMQEYGFNLEGTEVPGMFSQQAGKLAAEAKFREFLKSRGYK</sequence>
<gene>
    <name evidence="1" type="ORF">UFOVP536_14</name>
</gene>
<protein>
    <submittedName>
        <fullName evidence="1">Uncharacterized protein</fullName>
    </submittedName>
</protein>
<reference evidence="1" key="1">
    <citation type="submission" date="2020-04" db="EMBL/GenBank/DDBJ databases">
        <authorList>
            <person name="Chiriac C."/>
            <person name="Salcher M."/>
            <person name="Ghai R."/>
            <person name="Kavagutti S V."/>
        </authorList>
    </citation>
    <scope>NUCLEOTIDE SEQUENCE</scope>
</reference>
<evidence type="ECO:0000313" key="1">
    <source>
        <dbReference type="EMBL" id="CAB4148627.1"/>
    </source>
</evidence>
<organism evidence="1">
    <name type="scientific">uncultured Caudovirales phage</name>
    <dbReference type="NCBI Taxonomy" id="2100421"/>
    <lineage>
        <taxon>Viruses</taxon>
        <taxon>Duplodnaviria</taxon>
        <taxon>Heunggongvirae</taxon>
        <taxon>Uroviricota</taxon>
        <taxon>Caudoviricetes</taxon>
        <taxon>Peduoviridae</taxon>
        <taxon>Maltschvirus</taxon>
        <taxon>Maltschvirus maltsch</taxon>
    </lineage>
</organism>
<accession>A0A6J5MS15</accession>
<dbReference type="EMBL" id="LR796499">
    <property type="protein sequence ID" value="CAB4148627.1"/>
    <property type="molecule type" value="Genomic_DNA"/>
</dbReference>
<proteinExistence type="predicted"/>
<name>A0A6J5MS15_9CAUD</name>